<dbReference type="AlphaFoldDB" id="A0A7N8Y1A6"/>
<accession>A0A7N8Y1A6</accession>
<evidence type="ECO:0000313" key="3">
    <source>
        <dbReference type="Proteomes" id="UP000261640"/>
    </source>
</evidence>
<dbReference type="GO" id="GO:0007015">
    <property type="term" value="P:actin filament organization"/>
    <property type="evidence" value="ECO:0007669"/>
    <property type="project" value="InterPro"/>
</dbReference>
<protein>
    <submittedName>
        <fullName evidence="2">Uncharacterized LOC113122976</fullName>
    </submittedName>
</protein>
<reference evidence="2" key="2">
    <citation type="submission" date="2025-09" db="UniProtKB">
        <authorList>
            <consortium name="Ensembl"/>
        </authorList>
    </citation>
    <scope>IDENTIFICATION</scope>
</reference>
<dbReference type="InParanoid" id="A0A7N8Y1A6"/>
<name>A0A7N8Y1A6_9TELE</name>
<feature type="region of interest" description="Disordered" evidence="1">
    <location>
        <begin position="1"/>
        <end position="62"/>
    </location>
</feature>
<sequence length="154" mass="17513">MEMDTSTKPPEAPSITVEDKNTSASRLREVTLDTLQTLEQPEERDVWSMEEGDDSVDKSNEEGYTRLNGEASAKLQVSGNRHLEVEQAAEQDENFHVPEGFHQGPSPGCSTLPLEKKSFDHLRSSKYSTVSYRRICRGNTRQKIEEFEYKIMNS</sequence>
<dbReference type="Ensembl" id="ENSMAMT00000060145.1">
    <property type="protein sequence ID" value="ENSMAMP00000058515.1"/>
    <property type="gene ID" value="ENSMAMG00000025404.1"/>
</dbReference>
<keyword evidence="3" id="KW-1185">Reference proteome</keyword>
<dbReference type="GeneTree" id="ENSGT00650000094711"/>
<reference evidence="2" key="1">
    <citation type="submission" date="2025-08" db="UniProtKB">
        <authorList>
            <consortium name="Ensembl"/>
        </authorList>
    </citation>
    <scope>IDENTIFICATION</scope>
</reference>
<dbReference type="InterPro" id="IPR045346">
    <property type="entry name" value="Ermin"/>
</dbReference>
<feature type="compositionally biased region" description="Basic and acidic residues" evidence="1">
    <location>
        <begin position="17"/>
        <end position="31"/>
    </location>
</feature>
<evidence type="ECO:0000313" key="2">
    <source>
        <dbReference type="Ensembl" id="ENSMAMP00000058515.1"/>
    </source>
</evidence>
<evidence type="ECO:0000256" key="1">
    <source>
        <dbReference type="SAM" id="MobiDB-lite"/>
    </source>
</evidence>
<dbReference type="GO" id="GO:0008360">
    <property type="term" value="P:regulation of cell shape"/>
    <property type="evidence" value="ECO:0007669"/>
    <property type="project" value="InterPro"/>
</dbReference>
<dbReference type="Pfam" id="PF20491">
    <property type="entry name" value="Ermin"/>
    <property type="match status" value="1"/>
</dbReference>
<proteinExistence type="predicted"/>
<organism evidence="2 3">
    <name type="scientific">Mastacembelus armatus</name>
    <name type="common">zig-zag eel</name>
    <dbReference type="NCBI Taxonomy" id="205130"/>
    <lineage>
        <taxon>Eukaryota</taxon>
        <taxon>Metazoa</taxon>
        <taxon>Chordata</taxon>
        <taxon>Craniata</taxon>
        <taxon>Vertebrata</taxon>
        <taxon>Euteleostomi</taxon>
        <taxon>Actinopterygii</taxon>
        <taxon>Neopterygii</taxon>
        <taxon>Teleostei</taxon>
        <taxon>Neoteleostei</taxon>
        <taxon>Acanthomorphata</taxon>
        <taxon>Anabantaria</taxon>
        <taxon>Synbranchiformes</taxon>
        <taxon>Mastacembelidae</taxon>
        <taxon>Mastacembelus</taxon>
    </lineage>
</organism>
<dbReference type="GO" id="GO:0051015">
    <property type="term" value="F:actin filament binding"/>
    <property type="evidence" value="ECO:0007669"/>
    <property type="project" value="InterPro"/>
</dbReference>
<dbReference type="Proteomes" id="UP000261640">
    <property type="component" value="Unplaced"/>
</dbReference>